<dbReference type="EMBL" id="FNJQ01000009">
    <property type="protein sequence ID" value="SDP20166.1"/>
    <property type="molecule type" value="Genomic_DNA"/>
</dbReference>
<dbReference type="InterPro" id="IPR009057">
    <property type="entry name" value="Homeodomain-like_sf"/>
</dbReference>
<dbReference type="GO" id="GO:1901135">
    <property type="term" value="P:carbohydrate derivative metabolic process"/>
    <property type="evidence" value="ECO:0007669"/>
    <property type="project" value="InterPro"/>
</dbReference>
<dbReference type="Gene3D" id="1.10.10.10">
    <property type="entry name" value="Winged helix-like DNA-binding domain superfamily/Winged helix DNA-binding domain"/>
    <property type="match status" value="1"/>
</dbReference>
<dbReference type="GO" id="GO:0097367">
    <property type="term" value="F:carbohydrate derivative binding"/>
    <property type="evidence" value="ECO:0007669"/>
    <property type="project" value="InterPro"/>
</dbReference>
<organism evidence="5 6">
    <name type="scientific">Selenomonas ruminantium</name>
    <dbReference type="NCBI Taxonomy" id="971"/>
    <lineage>
        <taxon>Bacteria</taxon>
        <taxon>Bacillati</taxon>
        <taxon>Bacillota</taxon>
        <taxon>Negativicutes</taxon>
        <taxon>Selenomonadales</taxon>
        <taxon>Selenomonadaceae</taxon>
        <taxon>Selenomonas</taxon>
    </lineage>
</organism>
<dbReference type="GO" id="GO:0003677">
    <property type="term" value="F:DNA binding"/>
    <property type="evidence" value="ECO:0007669"/>
    <property type="project" value="UniProtKB-KW"/>
</dbReference>
<evidence type="ECO:0000259" key="4">
    <source>
        <dbReference type="PROSITE" id="PS51071"/>
    </source>
</evidence>
<evidence type="ECO:0000256" key="3">
    <source>
        <dbReference type="ARBA" id="ARBA00023163"/>
    </source>
</evidence>
<dbReference type="InterPro" id="IPR001347">
    <property type="entry name" value="SIS_dom"/>
</dbReference>
<reference evidence="5 6" key="1">
    <citation type="submission" date="2016-10" db="EMBL/GenBank/DDBJ databases">
        <authorList>
            <person name="de Groot N.N."/>
        </authorList>
    </citation>
    <scope>NUCLEOTIDE SEQUENCE [LARGE SCALE GENOMIC DNA]</scope>
    <source>
        <strain evidence="5 6">S137</strain>
    </source>
</reference>
<keyword evidence="2" id="KW-0238">DNA-binding</keyword>
<protein>
    <submittedName>
        <fullName evidence="5">Transcriptional regulator, RpiR family</fullName>
    </submittedName>
</protein>
<sequence length="280" mass="31522">MKGLIKQLQEQEGFSESERMIASYLLAHFRNLPGMSTRQLAKETFTSSAAIVRFSQKLGFGGYTEFRVKFLADMMRYTDRPHGEELAMTDKDSVHSILDKVTSIEIDSLKETRAMLEPGDFVRALTIINKSDHVDFYAMDNNLDIANMAATGFIMANKCSTVHPAMTMQYLQATGAPKEHVAFFISRTGENRMLLDIAHLLKLRGNPIIVLTASTKSSLASLADVVFPVATVNSMEELGPRVFLLGAKYVMDILFAVLMTRVDFHSAQQKEQWLSKHFYY</sequence>
<evidence type="ECO:0000313" key="6">
    <source>
        <dbReference type="Proteomes" id="UP000182412"/>
    </source>
</evidence>
<dbReference type="GO" id="GO:0003700">
    <property type="term" value="F:DNA-binding transcription factor activity"/>
    <property type="evidence" value="ECO:0007669"/>
    <property type="project" value="InterPro"/>
</dbReference>
<dbReference type="InterPro" id="IPR000281">
    <property type="entry name" value="HTH_RpiR"/>
</dbReference>
<dbReference type="OrthoDB" id="3684496at2"/>
<keyword evidence="3" id="KW-0804">Transcription</keyword>
<accession>A0A1H0QTX0</accession>
<feature type="domain" description="HTH rpiR-type" evidence="4">
    <location>
        <begin position="1"/>
        <end position="77"/>
    </location>
</feature>
<dbReference type="SUPFAM" id="SSF46689">
    <property type="entry name" value="Homeodomain-like"/>
    <property type="match status" value="1"/>
</dbReference>
<dbReference type="InterPro" id="IPR035472">
    <property type="entry name" value="RpiR-like_SIS"/>
</dbReference>
<dbReference type="InterPro" id="IPR036388">
    <property type="entry name" value="WH-like_DNA-bd_sf"/>
</dbReference>
<dbReference type="AlphaFoldDB" id="A0A1H0QTX0"/>
<dbReference type="CDD" id="cd05013">
    <property type="entry name" value="SIS_RpiR"/>
    <property type="match status" value="1"/>
</dbReference>
<evidence type="ECO:0000313" key="5">
    <source>
        <dbReference type="EMBL" id="SDP20166.1"/>
    </source>
</evidence>
<evidence type="ECO:0000256" key="2">
    <source>
        <dbReference type="ARBA" id="ARBA00023125"/>
    </source>
</evidence>
<dbReference type="PROSITE" id="PS51071">
    <property type="entry name" value="HTH_RPIR"/>
    <property type="match status" value="1"/>
</dbReference>
<dbReference type="PANTHER" id="PTHR30514">
    <property type="entry name" value="GLUCOKINASE"/>
    <property type="match status" value="1"/>
</dbReference>
<dbReference type="Proteomes" id="UP000182412">
    <property type="component" value="Unassembled WGS sequence"/>
</dbReference>
<proteinExistence type="predicted"/>
<dbReference type="PANTHER" id="PTHR30514:SF1">
    <property type="entry name" value="HTH-TYPE TRANSCRIPTIONAL REGULATOR HEXR-RELATED"/>
    <property type="match status" value="1"/>
</dbReference>
<keyword evidence="1" id="KW-0805">Transcription regulation</keyword>
<dbReference type="SUPFAM" id="SSF53697">
    <property type="entry name" value="SIS domain"/>
    <property type="match status" value="1"/>
</dbReference>
<dbReference type="RefSeq" id="WP_074571919.1">
    <property type="nucleotide sequence ID" value="NZ_FNJQ01000009.1"/>
</dbReference>
<gene>
    <name evidence="5" type="ORF">SAMN05216366_10938</name>
</gene>
<name>A0A1H0QTX0_SELRU</name>
<dbReference type="Pfam" id="PF01380">
    <property type="entry name" value="SIS"/>
    <property type="match status" value="1"/>
</dbReference>
<dbReference type="Gene3D" id="3.40.50.10490">
    <property type="entry name" value="Glucose-6-phosphate isomerase like protein, domain 1"/>
    <property type="match status" value="1"/>
</dbReference>
<evidence type="ECO:0000256" key="1">
    <source>
        <dbReference type="ARBA" id="ARBA00023015"/>
    </source>
</evidence>
<dbReference type="Pfam" id="PF01418">
    <property type="entry name" value="HTH_6"/>
    <property type="match status" value="1"/>
</dbReference>
<dbReference type="InterPro" id="IPR046348">
    <property type="entry name" value="SIS_dom_sf"/>
</dbReference>
<dbReference type="InterPro" id="IPR047640">
    <property type="entry name" value="RpiR-like"/>
</dbReference>